<evidence type="ECO:0000313" key="1">
    <source>
        <dbReference type="EMBL" id="MCY6958097.1"/>
    </source>
</evidence>
<dbReference type="InterPro" id="IPR046141">
    <property type="entry name" value="DUF6143"/>
</dbReference>
<name>A0ABT4D728_9CLOT</name>
<sequence>MYIPPNSCDIKKVVNIENPVYQSFKGRYFIGQSNLLSFGFDGYAWGALYNPQNSGVILYVSVVTVTNTSNLPIKSRIYMGSSIPEGAITVTSITPANLAFSPPPKPMVRFLAGQFLTDEITDGIKAFTRIVPSNSTLANEKDGKIVIPPGSSFLTLLVPPGPELVKADIAYGWWEKKI</sequence>
<dbReference type="Proteomes" id="UP001144612">
    <property type="component" value="Unassembled WGS sequence"/>
</dbReference>
<comment type="caution">
    <text evidence="1">The sequence shown here is derived from an EMBL/GenBank/DDBJ whole genome shotgun (WGS) entry which is preliminary data.</text>
</comment>
<protein>
    <submittedName>
        <fullName evidence="1">DUF6143 family protein</fullName>
    </submittedName>
</protein>
<reference evidence="1" key="1">
    <citation type="submission" date="2022-12" db="EMBL/GenBank/DDBJ databases">
        <title>Clostridium sp. nov., isolated from industrial wastewater.</title>
        <authorList>
            <person name="Jiayan W."/>
        </authorList>
    </citation>
    <scope>NUCLEOTIDE SEQUENCE</scope>
    <source>
        <strain evidence="1">ZC22-4</strain>
    </source>
</reference>
<gene>
    <name evidence="1" type="ORF">OW729_05680</name>
</gene>
<organism evidence="1 2">
    <name type="scientific">Clostridium brassicae</name>
    <dbReference type="NCBI Taxonomy" id="2999072"/>
    <lineage>
        <taxon>Bacteria</taxon>
        <taxon>Bacillati</taxon>
        <taxon>Bacillota</taxon>
        <taxon>Clostridia</taxon>
        <taxon>Eubacteriales</taxon>
        <taxon>Clostridiaceae</taxon>
        <taxon>Clostridium</taxon>
    </lineage>
</organism>
<evidence type="ECO:0000313" key="2">
    <source>
        <dbReference type="Proteomes" id="UP001144612"/>
    </source>
</evidence>
<proteinExistence type="predicted"/>
<dbReference type="EMBL" id="JAPQFJ010000004">
    <property type="protein sequence ID" value="MCY6958097.1"/>
    <property type="molecule type" value="Genomic_DNA"/>
</dbReference>
<dbReference type="RefSeq" id="WP_268060508.1">
    <property type="nucleotide sequence ID" value="NZ_JAPQFJ010000004.1"/>
</dbReference>
<dbReference type="Pfam" id="PF19640">
    <property type="entry name" value="DUF6143"/>
    <property type="match status" value="1"/>
</dbReference>
<keyword evidence="2" id="KW-1185">Reference proteome</keyword>
<accession>A0ABT4D728</accession>